<gene>
    <name evidence="2" type="ORF">E5351_05600</name>
</gene>
<evidence type="ECO:0000259" key="1">
    <source>
        <dbReference type="PROSITE" id="PS50943"/>
    </source>
</evidence>
<evidence type="ECO:0000313" key="2">
    <source>
        <dbReference type="EMBL" id="TGY15285.1"/>
    </source>
</evidence>
<comment type="caution">
    <text evidence="2">The sequence shown here is derived from an EMBL/GenBank/DDBJ whole genome shotgun (WGS) entry which is preliminary data.</text>
</comment>
<dbReference type="AlphaFoldDB" id="A0A4S2BMA0"/>
<evidence type="ECO:0000313" key="3">
    <source>
        <dbReference type="Proteomes" id="UP000309117"/>
    </source>
</evidence>
<accession>A0A4S2BMA0</accession>
<dbReference type="EMBL" id="SRYV01000009">
    <property type="protein sequence ID" value="TGY15285.1"/>
    <property type="molecule type" value="Genomic_DNA"/>
</dbReference>
<dbReference type="SMART" id="SM00530">
    <property type="entry name" value="HTH_XRE"/>
    <property type="match status" value="1"/>
</dbReference>
<dbReference type="InterPro" id="IPR001387">
    <property type="entry name" value="Cro/C1-type_HTH"/>
</dbReference>
<reference evidence="2 3" key="1">
    <citation type="submission" date="2019-04" db="EMBL/GenBank/DDBJ databases">
        <title>Microbes associate with the intestines of laboratory mice.</title>
        <authorList>
            <person name="Navarre W."/>
            <person name="Wong E."/>
            <person name="Huang K."/>
            <person name="Tropini C."/>
            <person name="Ng K."/>
            <person name="Yu B."/>
        </authorList>
    </citation>
    <scope>NUCLEOTIDE SEQUENCE [LARGE SCALE GENOMIC DNA]</scope>
    <source>
        <strain evidence="2 3">NM61_E11</strain>
    </source>
</reference>
<dbReference type="InterPro" id="IPR010982">
    <property type="entry name" value="Lambda_DNA-bd_dom_sf"/>
</dbReference>
<dbReference type="CDD" id="cd00093">
    <property type="entry name" value="HTH_XRE"/>
    <property type="match status" value="1"/>
</dbReference>
<feature type="domain" description="HTH cro/C1-type" evidence="1">
    <location>
        <begin position="39"/>
        <end position="92"/>
    </location>
</feature>
<dbReference type="Pfam" id="PF01381">
    <property type="entry name" value="HTH_3"/>
    <property type="match status" value="1"/>
</dbReference>
<dbReference type="GO" id="GO:0003677">
    <property type="term" value="F:DNA binding"/>
    <property type="evidence" value="ECO:0007669"/>
    <property type="project" value="InterPro"/>
</dbReference>
<protein>
    <submittedName>
        <fullName evidence="2">XRE family transcriptional regulator</fullName>
    </submittedName>
</protein>
<dbReference type="Proteomes" id="UP000309117">
    <property type="component" value="Unassembled WGS sequence"/>
</dbReference>
<dbReference type="SUPFAM" id="SSF47413">
    <property type="entry name" value="lambda repressor-like DNA-binding domains"/>
    <property type="match status" value="1"/>
</dbReference>
<dbReference type="PROSITE" id="PS50943">
    <property type="entry name" value="HTH_CROC1"/>
    <property type="match status" value="1"/>
</dbReference>
<name>A0A4S2BMA0_9LACO</name>
<sequence length="297" mass="35183">MQISRKIFDIEDFRIFFLRLNNMKVESVGKRMTTIGRQLQKFRMLLGLSQTEMAAGIVTDSFYSKVERNISEISIDKLIKILNIHHISLFDFFEIFDVENLSNLKRQQEIYSAYDNRNIKQLKEFAKLVKDNDDFLYLKIRLMIAGLERRVNKLSLTFRKKVSNSCFDIRICNLYNFWNLAILAPLIKFEKLNSLIEIIEINIANFHFENNDQILSLLNLLINYLDRAYQIQYKDGRNKVISILNFAPDNLNVMFHHIIIQYYVALLNQDWSVAKEIIELLKMTGYQEYVNTLPKIV</sequence>
<proteinExistence type="predicted"/>
<dbReference type="Gene3D" id="1.10.260.40">
    <property type="entry name" value="lambda repressor-like DNA-binding domains"/>
    <property type="match status" value="1"/>
</dbReference>
<dbReference type="RefSeq" id="WP_004044782.1">
    <property type="nucleotide sequence ID" value="NZ_AQFR02000003.1"/>
</dbReference>
<organism evidence="2 3">
    <name type="scientific">Lactobacillus intestinalis</name>
    <dbReference type="NCBI Taxonomy" id="151781"/>
    <lineage>
        <taxon>Bacteria</taxon>
        <taxon>Bacillati</taxon>
        <taxon>Bacillota</taxon>
        <taxon>Bacilli</taxon>
        <taxon>Lactobacillales</taxon>
        <taxon>Lactobacillaceae</taxon>
        <taxon>Lactobacillus</taxon>
    </lineage>
</organism>